<keyword evidence="15" id="KW-1185">Reference proteome</keyword>
<comment type="similarity">
    <text evidence="2">Belongs to the glutamate-gated ion channel (TC 1.A.10.1) family.</text>
</comment>
<accession>A0AAE1U3Z9</accession>
<sequence>MGSTERYTNSEVKQTHFCYSHQHRPRDCLLFLSSPSCGCKAQYESGSISHRSHLCVDSGLLAVISILRARISAVNFSSPICNCLGQRRKIVSVGHLVLPKDDEYVSKASEFNYVEHLRGVWSTTVFEWVENVQDANKTLLQVSSFVAQARQVQQVSRSVIVVLVSSDPVFLSTFAEISLKGRLLVWSTRLLVLTRLPLHKLNQIRNTLAITNSMLILLSFFPSLRCDVYVELPYHVQEEPARVASWNLEQGVILSGHLTFFPDKFTRLQQKPQLQVARIVQAFTTKVINDMDTPGGKRTITWDPTVKMLETISEAMNFTFKFVTPSDRSYGAKLANGTWTGMIAMISRQDVDMGIGLFSFTALRAEVVDFTYPVTFESSKIVGSRGNPEVDPWGFILPLTPLVWMILFSSLIVLLTTLELLNSCSPIITEKQRRRVTNISSCVRVLLQQDVRDVSKWMWWKRLVLGTWMLTTLVLTRSYSGNLMSILAVRYIPMPVQSLQDIIDQPVNLLMMRGSAQVQTILEADSGILRRIANLQQEGRFEFYDGREREGKLLNLVRRGGYVDIGEETGTLRVISQYFSKTGRCDFYLARDKLLPMMSSMAGAKNSPLVVALSEREISVLVRIQAISFFVEVLRPLDTD</sequence>
<dbReference type="InterPro" id="IPR019594">
    <property type="entry name" value="Glu/Gly-bd"/>
</dbReference>
<dbReference type="Gene3D" id="1.10.287.70">
    <property type="match status" value="1"/>
</dbReference>
<keyword evidence="8" id="KW-0472">Membrane</keyword>
<keyword evidence="11" id="KW-1071">Ligand-gated ion channel</keyword>
<protein>
    <recommendedName>
        <fullName evidence="13">Ionotropic glutamate receptor L-glutamate and glycine-binding domain-containing protein</fullName>
    </recommendedName>
</protein>
<evidence type="ECO:0000256" key="3">
    <source>
        <dbReference type="ARBA" id="ARBA00022448"/>
    </source>
</evidence>
<gene>
    <name evidence="14" type="ORF">Pmani_018935</name>
</gene>
<dbReference type="EMBL" id="JAWZYT010001752">
    <property type="protein sequence ID" value="KAK4309438.1"/>
    <property type="molecule type" value="Genomic_DNA"/>
</dbReference>
<keyword evidence="9" id="KW-0675">Receptor</keyword>
<keyword evidence="3" id="KW-0813">Transport</keyword>
<evidence type="ECO:0000256" key="11">
    <source>
        <dbReference type="ARBA" id="ARBA00023286"/>
    </source>
</evidence>
<dbReference type="AlphaFoldDB" id="A0AAE1U3Z9"/>
<dbReference type="InterPro" id="IPR052192">
    <property type="entry name" value="Insect_Ionotropic_Sensory_Rcpt"/>
</dbReference>
<dbReference type="Proteomes" id="UP001292094">
    <property type="component" value="Unassembled WGS sequence"/>
</dbReference>
<comment type="subcellular location">
    <subcellularLocation>
        <location evidence="1">Cell membrane</location>
        <topology evidence="1">Multi-pass membrane protein</topology>
    </subcellularLocation>
</comment>
<dbReference type="GO" id="GO:0015276">
    <property type="term" value="F:ligand-gated monoatomic ion channel activity"/>
    <property type="evidence" value="ECO:0007669"/>
    <property type="project" value="InterPro"/>
</dbReference>
<dbReference type="PANTHER" id="PTHR42643:SF24">
    <property type="entry name" value="IONOTROPIC RECEPTOR 60A"/>
    <property type="match status" value="1"/>
</dbReference>
<proteinExistence type="inferred from homology"/>
<dbReference type="InterPro" id="IPR001320">
    <property type="entry name" value="Iontro_rcpt_C"/>
</dbReference>
<organism evidence="14 15">
    <name type="scientific">Petrolisthes manimaculis</name>
    <dbReference type="NCBI Taxonomy" id="1843537"/>
    <lineage>
        <taxon>Eukaryota</taxon>
        <taxon>Metazoa</taxon>
        <taxon>Ecdysozoa</taxon>
        <taxon>Arthropoda</taxon>
        <taxon>Crustacea</taxon>
        <taxon>Multicrustacea</taxon>
        <taxon>Malacostraca</taxon>
        <taxon>Eumalacostraca</taxon>
        <taxon>Eucarida</taxon>
        <taxon>Decapoda</taxon>
        <taxon>Pleocyemata</taxon>
        <taxon>Anomura</taxon>
        <taxon>Galatheoidea</taxon>
        <taxon>Porcellanidae</taxon>
        <taxon>Petrolisthes</taxon>
    </lineage>
</organism>
<dbReference type="Pfam" id="PF00060">
    <property type="entry name" value="Lig_chan"/>
    <property type="match status" value="1"/>
</dbReference>
<dbReference type="Gene3D" id="3.40.190.10">
    <property type="entry name" value="Periplasmic binding protein-like II"/>
    <property type="match status" value="1"/>
</dbReference>
<keyword evidence="6" id="KW-1133">Transmembrane helix</keyword>
<keyword evidence="10" id="KW-0325">Glycoprotein</keyword>
<dbReference type="GO" id="GO:0005886">
    <property type="term" value="C:plasma membrane"/>
    <property type="evidence" value="ECO:0007669"/>
    <property type="project" value="UniProtKB-SubCell"/>
</dbReference>
<evidence type="ECO:0000256" key="12">
    <source>
        <dbReference type="ARBA" id="ARBA00023303"/>
    </source>
</evidence>
<evidence type="ECO:0000313" key="15">
    <source>
        <dbReference type="Proteomes" id="UP001292094"/>
    </source>
</evidence>
<evidence type="ECO:0000256" key="10">
    <source>
        <dbReference type="ARBA" id="ARBA00023180"/>
    </source>
</evidence>
<dbReference type="SMART" id="SM00918">
    <property type="entry name" value="Lig_chan-Glu_bd"/>
    <property type="match status" value="1"/>
</dbReference>
<keyword evidence="5" id="KW-0812">Transmembrane</keyword>
<dbReference type="PANTHER" id="PTHR42643">
    <property type="entry name" value="IONOTROPIC RECEPTOR 20A-RELATED"/>
    <property type="match status" value="1"/>
</dbReference>
<evidence type="ECO:0000256" key="5">
    <source>
        <dbReference type="ARBA" id="ARBA00022692"/>
    </source>
</evidence>
<evidence type="ECO:0000256" key="6">
    <source>
        <dbReference type="ARBA" id="ARBA00022989"/>
    </source>
</evidence>
<evidence type="ECO:0000259" key="13">
    <source>
        <dbReference type="SMART" id="SM00918"/>
    </source>
</evidence>
<keyword evidence="7" id="KW-0406">Ion transport</keyword>
<reference evidence="14" key="1">
    <citation type="submission" date="2023-11" db="EMBL/GenBank/DDBJ databases">
        <title>Genome assemblies of two species of porcelain crab, Petrolisthes cinctipes and Petrolisthes manimaculis (Anomura: Porcellanidae).</title>
        <authorList>
            <person name="Angst P."/>
        </authorList>
    </citation>
    <scope>NUCLEOTIDE SEQUENCE</scope>
    <source>
        <strain evidence="14">PB745_02</strain>
        <tissue evidence="14">Gill</tissue>
    </source>
</reference>
<feature type="domain" description="Ionotropic glutamate receptor L-glutamate and glycine-binding" evidence="13">
    <location>
        <begin position="285"/>
        <end position="348"/>
    </location>
</feature>
<name>A0AAE1U3Z9_9EUCA</name>
<evidence type="ECO:0000313" key="14">
    <source>
        <dbReference type="EMBL" id="KAK4309438.1"/>
    </source>
</evidence>
<evidence type="ECO:0000256" key="7">
    <source>
        <dbReference type="ARBA" id="ARBA00023065"/>
    </source>
</evidence>
<dbReference type="SUPFAM" id="SSF53850">
    <property type="entry name" value="Periplasmic binding protein-like II"/>
    <property type="match status" value="1"/>
</dbReference>
<keyword evidence="12" id="KW-0407">Ion channel</keyword>
<dbReference type="Pfam" id="PF10613">
    <property type="entry name" value="Lig_chan-Glu_bd"/>
    <property type="match status" value="1"/>
</dbReference>
<comment type="caution">
    <text evidence="14">The sequence shown here is derived from an EMBL/GenBank/DDBJ whole genome shotgun (WGS) entry which is preliminary data.</text>
</comment>
<evidence type="ECO:0000256" key="4">
    <source>
        <dbReference type="ARBA" id="ARBA00022475"/>
    </source>
</evidence>
<evidence type="ECO:0000256" key="2">
    <source>
        <dbReference type="ARBA" id="ARBA00008685"/>
    </source>
</evidence>
<evidence type="ECO:0000256" key="8">
    <source>
        <dbReference type="ARBA" id="ARBA00023136"/>
    </source>
</evidence>
<dbReference type="GO" id="GO:0050906">
    <property type="term" value="P:detection of stimulus involved in sensory perception"/>
    <property type="evidence" value="ECO:0007669"/>
    <property type="project" value="UniProtKB-ARBA"/>
</dbReference>
<evidence type="ECO:0000256" key="9">
    <source>
        <dbReference type="ARBA" id="ARBA00023170"/>
    </source>
</evidence>
<keyword evidence="4" id="KW-1003">Cell membrane</keyword>
<evidence type="ECO:0000256" key="1">
    <source>
        <dbReference type="ARBA" id="ARBA00004651"/>
    </source>
</evidence>